<name>A0A6A4NCY1_LUPAL</name>
<dbReference type="PANTHER" id="PTHR11538:SF63">
    <property type="entry name" value="25S RRNA (URIDINE-N(3))-METHYLTRANSFERASE BMT5-LIKE DOMAIN-CONTAINING PROTEIN"/>
    <property type="match status" value="1"/>
</dbReference>
<dbReference type="EMBL" id="WOCE01000020">
    <property type="protein sequence ID" value="KAE9591546.1"/>
    <property type="molecule type" value="Genomic_DNA"/>
</dbReference>
<dbReference type="PANTHER" id="PTHR11538">
    <property type="entry name" value="PHENYLALANYL-TRNA SYNTHETASE"/>
    <property type="match status" value="1"/>
</dbReference>
<sequence length="232" mass="26653">MDTQHKKDDDYDDLDTDDENVKESEKWKKHYSSNHKILLVGEGDFSFSLSLATAFGTAHNLVATSLDSHENIGKKYSNGISNVRELEEMGCLVLYGVDAKEMSNHFFLKTQRFDRIVYNFPHVGFLYPENSHCQIQLNKRLVKGFLSNAKVLLRKEGGEIHITHKEGDPYNKWDMVKMAEKRGLVLMQVVPFFKDDYPGYDNKRAHGKLSNQTFTIGESSTYKFNLQTSLSK</sequence>
<dbReference type="GO" id="GO:0070042">
    <property type="term" value="F:rRNA (uridine-N3-)-methyltransferase activity"/>
    <property type="evidence" value="ECO:0007669"/>
    <property type="project" value="InterPro"/>
</dbReference>
<organism evidence="2 3">
    <name type="scientific">Lupinus albus</name>
    <name type="common">White lupine</name>
    <name type="synonym">Lupinus termis</name>
    <dbReference type="NCBI Taxonomy" id="3870"/>
    <lineage>
        <taxon>Eukaryota</taxon>
        <taxon>Viridiplantae</taxon>
        <taxon>Streptophyta</taxon>
        <taxon>Embryophyta</taxon>
        <taxon>Tracheophyta</taxon>
        <taxon>Spermatophyta</taxon>
        <taxon>Magnoliopsida</taxon>
        <taxon>eudicotyledons</taxon>
        <taxon>Gunneridae</taxon>
        <taxon>Pentapetalae</taxon>
        <taxon>rosids</taxon>
        <taxon>fabids</taxon>
        <taxon>Fabales</taxon>
        <taxon>Fabaceae</taxon>
        <taxon>Papilionoideae</taxon>
        <taxon>50 kb inversion clade</taxon>
        <taxon>genistoids sensu lato</taxon>
        <taxon>core genistoids</taxon>
        <taxon>Genisteae</taxon>
        <taxon>Lupinus</taxon>
    </lineage>
</organism>
<dbReference type="AlphaFoldDB" id="A0A6A4NCY1"/>
<protein>
    <recommendedName>
        <fullName evidence="1">25S rRNA (uridine-N(3))-methyltransferase BMT5-like domain-containing protein</fullName>
    </recommendedName>
</protein>
<dbReference type="InterPro" id="IPR019446">
    <property type="entry name" value="BMT5-like"/>
</dbReference>
<accession>A0A6A4NCY1</accession>
<evidence type="ECO:0000259" key="1">
    <source>
        <dbReference type="Pfam" id="PF10354"/>
    </source>
</evidence>
<reference evidence="3" key="1">
    <citation type="journal article" date="2020" name="Nat. Commun.">
        <title>Genome sequence of the cluster root forming white lupin.</title>
        <authorList>
            <person name="Hufnagel B."/>
            <person name="Marques A."/>
            <person name="Soriano A."/>
            <person name="Marques L."/>
            <person name="Divol F."/>
            <person name="Doumas P."/>
            <person name="Sallet E."/>
            <person name="Mancinotti D."/>
            <person name="Carrere S."/>
            <person name="Marande W."/>
            <person name="Arribat S."/>
            <person name="Keller J."/>
            <person name="Huneau C."/>
            <person name="Blein T."/>
            <person name="Aime D."/>
            <person name="Laguerre M."/>
            <person name="Taylor J."/>
            <person name="Schubert V."/>
            <person name="Nelson M."/>
            <person name="Geu-Flores F."/>
            <person name="Crespi M."/>
            <person name="Gallardo-Guerrero K."/>
            <person name="Delaux P.-M."/>
            <person name="Salse J."/>
            <person name="Berges H."/>
            <person name="Guyot R."/>
            <person name="Gouzy J."/>
            <person name="Peret B."/>
        </authorList>
    </citation>
    <scope>NUCLEOTIDE SEQUENCE [LARGE SCALE GENOMIC DNA]</scope>
    <source>
        <strain evidence="3">cv. Amiga</strain>
    </source>
</reference>
<evidence type="ECO:0000313" key="2">
    <source>
        <dbReference type="EMBL" id="KAE9591546.1"/>
    </source>
</evidence>
<dbReference type="Pfam" id="PF10354">
    <property type="entry name" value="BMT5-like"/>
    <property type="match status" value="1"/>
</dbReference>
<comment type="caution">
    <text evidence="2">The sequence shown here is derived from an EMBL/GenBank/DDBJ whole genome shotgun (WGS) entry which is preliminary data.</text>
</comment>
<gene>
    <name evidence="2" type="ORF">Lalb_Chr20g0119631</name>
</gene>
<evidence type="ECO:0000313" key="3">
    <source>
        <dbReference type="Proteomes" id="UP000447434"/>
    </source>
</evidence>
<dbReference type="OrthoDB" id="273345at2759"/>
<dbReference type="GO" id="GO:0005737">
    <property type="term" value="C:cytoplasm"/>
    <property type="evidence" value="ECO:0007669"/>
    <property type="project" value="TreeGrafter"/>
</dbReference>
<proteinExistence type="predicted"/>
<dbReference type="GO" id="GO:0070475">
    <property type="term" value="P:rRNA base methylation"/>
    <property type="evidence" value="ECO:0007669"/>
    <property type="project" value="InterPro"/>
</dbReference>
<dbReference type="Proteomes" id="UP000447434">
    <property type="component" value="Chromosome 20"/>
</dbReference>
<feature type="domain" description="25S rRNA (uridine-N(3))-methyltransferase BMT5-like" evidence="1">
    <location>
        <begin position="38"/>
        <end position="204"/>
    </location>
</feature>
<keyword evidence="3" id="KW-1185">Reference proteome</keyword>